<dbReference type="Gene3D" id="1.10.510.10">
    <property type="entry name" value="Transferase(Phosphotransferase) domain 1"/>
    <property type="match status" value="1"/>
</dbReference>
<organism evidence="5 6">
    <name type="scientific">Giardia intestinalis (strain ATCC 50581 / GS clone H7)</name>
    <name type="common">Giardia lamblia</name>
    <dbReference type="NCBI Taxonomy" id="598745"/>
    <lineage>
        <taxon>Eukaryota</taxon>
        <taxon>Metamonada</taxon>
        <taxon>Diplomonadida</taxon>
        <taxon>Hexamitidae</taxon>
        <taxon>Giardiinae</taxon>
        <taxon>Giardia</taxon>
    </lineage>
</organism>
<dbReference type="GO" id="GO:0004672">
    <property type="term" value="F:protein kinase activity"/>
    <property type="evidence" value="ECO:0007669"/>
    <property type="project" value="InterPro"/>
</dbReference>
<dbReference type="PANTHER" id="PTHR24120:SF4">
    <property type="entry name" value="GH07239P"/>
    <property type="match status" value="1"/>
</dbReference>
<dbReference type="SMART" id="SM00220">
    <property type="entry name" value="S_TKc"/>
    <property type="match status" value="1"/>
</dbReference>
<dbReference type="SMART" id="SM00248">
    <property type="entry name" value="ANK"/>
    <property type="match status" value="6"/>
</dbReference>
<dbReference type="InterPro" id="IPR036770">
    <property type="entry name" value="Ankyrin_rpt-contain_sf"/>
</dbReference>
<evidence type="ECO:0000259" key="4">
    <source>
        <dbReference type="PROSITE" id="PS50011"/>
    </source>
</evidence>
<dbReference type="InterPro" id="IPR002110">
    <property type="entry name" value="Ankyrin_rpt"/>
</dbReference>
<dbReference type="SUPFAM" id="SSF56112">
    <property type="entry name" value="Protein kinase-like (PK-like)"/>
    <property type="match status" value="1"/>
</dbReference>
<gene>
    <name evidence="5" type="ORF">GL50581_2158</name>
</gene>
<dbReference type="InterPro" id="IPR008271">
    <property type="entry name" value="Ser/Thr_kinase_AS"/>
</dbReference>
<dbReference type="Gene3D" id="3.30.200.20">
    <property type="entry name" value="Phosphorylase Kinase, domain 1"/>
    <property type="match status" value="1"/>
</dbReference>
<feature type="binding site" evidence="3">
    <location>
        <position position="58"/>
    </location>
    <ligand>
        <name>ATP</name>
        <dbReference type="ChEBI" id="CHEBI:30616"/>
    </ligand>
</feature>
<dbReference type="CDD" id="cd00180">
    <property type="entry name" value="PKc"/>
    <property type="match status" value="1"/>
</dbReference>
<keyword evidence="5" id="KW-0808">Transferase</keyword>
<evidence type="ECO:0000256" key="1">
    <source>
        <dbReference type="ARBA" id="ARBA00022741"/>
    </source>
</evidence>
<keyword evidence="5" id="KW-0418">Kinase</keyword>
<dbReference type="InterPro" id="IPR000719">
    <property type="entry name" value="Prot_kinase_dom"/>
</dbReference>
<evidence type="ECO:0000313" key="5">
    <source>
        <dbReference type="EMBL" id="EET00600.1"/>
    </source>
</evidence>
<protein>
    <submittedName>
        <fullName evidence="5">Kinase, NEK</fullName>
    </submittedName>
</protein>
<evidence type="ECO:0000256" key="3">
    <source>
        <dbReference type="PROSITE-ProRule" id="PRU10141"/>
    </source>
</evidence>
<dbReference type="AlphaFoldDB" id="C6LTR3"/>
<dbReference type="OrthoDB" id="10261027at2759"/>
<comment type="caution">
    <text evidence="5">The sequence shown here is derived from an EMBL/GenBank/DDBJ whole genome shotgun (WGS) entry which is preliminary data.</text>
</comment>
<evidence type="ECO:0000256" key="2">
    <source>
        <dbReference type="ARBA" id="ARBA00022840"/>
    </source>
</evidence>
<dbReference type="OMA" id="IEHESGM"/>
<dbReference type="PROSITE" id="PS00108">
    <property type="entry name" value="PROTEIN_KINASE_ST"/>
    <property type="match status" value="1"/>
</dbReference>
<dbReference type="InterPro" id="IPR011009">
    <property type="entry name" value="Kinase-like_dom_sf"/>
</dbReference>
<dbReference type="Pfam" id="PF00069">
    <property type="entry name" value="Pkinase"/>
    <property type="match status" value="1"/>
</dbReference>
<evidence type="ECO:0000313" key="6">
    <source>
        <dbReference type="Proteomes" id="UP000002488"/>
    </source>
</evidence>
<dbReference type="SUPFAM" id="SSF48403">
    <property type="entry name" value="Ankyrin repeat"/>
    <property type="match status" value="1"/>
</dbReference>
<name>C6LTR3_GIAIB</name>
<dbReference type="Pfam" id="PF12796">
    <property type="entry name" value="Ank_2"/>
    <property type="match status" value="1"/>
</dbReference>
<dbReference type="PROSITE" id="PS50011">
    <property type="entry name" value="PROTEIN_KINASE_DOM"/>
    <property type="match status" value="1"/>
</dbReference>
<dbReference type="InterPro" id="IPR017441">
    <property type="entry name" value="Protein_kinase_ATP_BS"/>
</dbReference>
<accession>C6LTR3</accession>
<proteinExistence type="predicted"/>
<keyword evidence="1 3" id="KW-0547">Nucleotide-binding</keyword>
<dbReference type="Pfam" id="PF00023">
    <property type="entry name" value="Ank"/>
    <property type="match status" value="2"/>
</dbReference>
<feature type="domain" description="Protein kinase" evidence="4">
    <location>
        <begin position="32"/>
        <end position="298"/>
    </location>
</feature>
<dbReference type="VEuPathDB" id="GiardiaDB:GL50581_2158"/>
<dbReference type="GO" id="GO:0005524">
    <property type="term" value="F:ATP binding"/>
    <property type="evidence" value="ECO:0007669"/>
    <property type="project" value="UniProtKB-UniRule"/>
</dbReference>
<dbReference type="PROSITE" id="PS00107">
    <property type="entry name" value="PROTEIN_KINASE_ATP"/>
    <property type="match status" value="1"/>
</dbReference>
<reference evidence="5 6" key="1">
    <citation type="journal article" date="2009" name="PLoS Pathog.">
        <title>Draft genome sequencing of giardia intestinalis assemblage B isolate GS: is human giardiasis caused by two different species?</title>
        <authorList>
            <person name="Franzen O."/>
            <person name="Jerlstrom-Hultqvist J."/>
            <person name="Castro E."/>
            <person name="Sherwood E."/>
            <person name="Ankarklev J."/>
            <person name="Reiner D.S."/>
            <person name="Palm D."/>
            <person name="Andersson J.O."/>
            <person name="Andersson B."/>
            <person name="Svard S.G."/>
        </authorList>
    </citation>
    <scope>NUCLEOTIDE SEQUENCE [LARGE SCALE GENOMIC DNA]</scope>
    <source>
        <strain evidence="6">ATCC 50581 / GS clone H7</strain>
    </source>
</reference>
<dbReference type="Proteomes" id="UP000002488">
    <property type="component" value="Unassembled WGS sequence"/>
</dbReference>
<sequence>MIDMVDNNNYALNSTIIKASRVPNFTIEELYERMGRDLGKGAFGTVYSAEGFPNLAIKEVRTDNICEKVLRSINFELAIFPKLSHPGILKYHQTIEDDKFIYIIMDRYDGNLEELLIKHMRTHKPIPDELFFSILKQIATALAYLHKPDKVDTNGESLPCIIHRDLKPANILMTIDGKRAVLADFGLCKDALRNSSTTKAGTPAYMAPETLLHKTTSTFSDIWAFGVIVYELTVLSRPNFLNKQEPQGAFVNGWKPNLSAVKDESIRSILEKIFVLDPEERPTAKELAELFQASSALLNKSEHERNTLLDRSMYLEGVSSGVNSQTIICEETTGIRSVNTSILKDIDPQCAIAGGTPTLDSSIFIQDSSWTPLMRATISGDVETARKYLASKNKKNSRGETAYTLAIKASQGAMLELLDPTDRSGVTALMRAADKGDVEAVRLLIPLQRRRQATGEVQMSGLRVSNRTALMGAAIHGHTDVVRLLIEHESGMLDDTGSTALILAAFHNRPECVALLLEKEACMQKSDGLTALMIAAWNDYLRCVELLVEKEAGLQDKYGRTALIWAIVDNHPDCAQLLVEKEKELKTKYEWNRFPSGSTAFDIAKIRGYTEILSILSPELSQ</sequence>
<dbReference type="PANTHER" id="PTHR24120">
    <property type="entry name" value="GH07239P"/>
    <property type="match status" value="1"/>
</dbReference>
<keyword evidence="2 3" id="KW-0067">ATP-binding</keyword>
<dbReference type="EMBL" id="ACGJ01002276">
    <property type="protein sequence ID" value="EET00600.1"/>
    <property type="molecule type" value="Genomic_DNA"/>
</dbReference>
<dbReference type="Gene3D" id="1.25.40.20">
    <property type="entry name" value="Ankyrin repeat-containing domain"/>
    <property type="match status" value="2"/>
</dbReference>